<organism evidence="2 3">
    <name type="scientific">Thermofilum pendens (strain DSM 2475 / Hrk 5)</name>
    <dbReference type="NCBI Taxonomy" id="368408"/>
    <lineage>
        <taxon>Archaea</taxon>
        <taxon>Thermoproteota</taxon>
        <taxon>Thermoprotei</taxon>
        <taxon>Thermofilales</taxon>
        <taxon>Thermofilaceae</taxon>
        <taxon>Thermofilum</taxon>
    </lineage>
</organism>
<feature type="transmembrane region" description="Helical" evidence="1">
    <location>
        <begin position="33"/>
        <end position="66"/>
    </location>
</feature>
<feature type="transmembrane region" description="Helical" evidence="1">
    <location>
        <begin position="6"/>
        <end position="21"/>
    </location>
</feature>
<dbReference type="eggNOG" id="arCOG03769">
    <property type="taxonomic scope" value="Archaea"/>
</dbReference>
<dbReference type="AlphaFoldDB" id="A1RZ82"/>
<dbReference type="EnsemblBacteria" id="ABL78512">
    <property type="protein sequence ID" value="ABL78512"/>
    <property type="gene ID" value="Tpen_1113"/>
</dbReference>
<proteinExistence type="predicted"/>
<keyword evidence="1" id="KW-0472">Membrane</keyword>
<evidence type="ECO:0000313" key="2">
    <source>
        <dbReference type="EMBL" id="ABL78512.1"/>
    </source>
</evidence>
<protein>
    <submittedName>
        <fullName evidence="2">Uncharacterized protein</fullName>
    </submittedName>
</protein>
<name>A1RZ82_THEPD</name>
<keyword evidence="1" id="KW-1133">Transmembrane helix</keyword>
<feature type="transmembrane region" description="Helical" evidence="1">
    <location>
        <begin position="72"/>
        <end position="96"/>
    </location>
</feature>
<sequence length="100" mass="10920">MNFLVGWIVSGIAVWLALKLFPGKQKAESIPGAFLTALIGALIFWVFKVLHIPFGTLLAILVWLYALRKIQGVGWLGAAVLAVLVYLINALFGLFLPTLL</sequence>
<dbReference type="STRING" id="368408.Tpen_1113"/>
<keyword evidence="3" id="KW-1185">Reference proteome</keyword>
<dbReference type="EMBL" id="CP000505">
    <property type="protein sequence ID" value="ABL78512.1"/>
    <property type="molecule type" value="Genomic_DNA"/>
</dbReference>
<gene>
    <name evidence="2" type="ordered locus">Tpen_1113</name>
</gene>
<evidence type="ECO:0000256" key="1">
    <source>
        <dbReference type="SAM" id="Phobius"/>
    </source>
</evidence>
<dbReference type="KEGG" id="tpe:Tpen_1113"/>
<dbReference type="HOGENOM" id="CLU_2152705_0_0_2"/>
<reference evidence="3" key="1">
    <citation type="journal article" date="2008" name="J. Bacteriol.">
        <title>Genome sequence of Thermofilum pendens reveals an exceptional loss of biosynthetic pathways without genome reduction.</title>
        <authorList>
            <person name="Anderson I."/>
            <person name="Rodriguez J."/>
            <person name="Susanti D."/>
            <person name="Porat I."/>
            <person name="Reich C."/>
            <person name="Ulrich L.E."/>
            <person name="Elkins J.G."/>
            <person name="Mavromatis K."/>
            <person name="Lykidis A."/>
            <person name="Kim E."/>
            <person name="Thompson L.S."/>
            <person name="Nolan M."/>
            <person name="Land M."/>
            <person name="Copeland A."/>
            <person name="Lapidus A."/>
            <person name="Lucas S."/>
            <person name="Detter C."/>
            <person name="Zhulin I.B."/>
            <person name="Olsen G.J."/>
            <person name="Whitman W."/>
            <person name="Mukhopadhyay B."/>
            <person name="Bristow J."/>
            <person name="Kyrpides N."/>
        </authorList>
    </citation>
    <scope>NUCLEOTIDE SEQUENCE [LARGE SCALE GENOMIC DNA]</scope>
    <source>
        <strain evidence="3">DSM 2475 / Hrk 5</strain>
    </source>
</reference>
<accession>A1RZ82</accession>
<keyword evidence="1" id="KW-0812">Transmembrane</keyword>
<dbReference type="Proteomes" id="UP000000641">
    <property type="component" value="Chromosome"/>
</dbReference>
<evidence type="ECO:0000313" key="3">
    <source>
        <dbReference type="Proteomes" id="UP000000641"/>
    </source>
</evidence>